<dbReference type="Pfam" id="PF08240">
    <property type="entry name" value="ADH_N"/>
    <property type="match status" value="1"/>
</dbReference>
<protein>
    <submittedName>
        <fullName evidence="7">Zn-dependent alcohol dehydrogenase</fullName>
    </submittedName>
</protein>
<keyword evidence="3 5" id="KW-0862">Zinc</keyword>
<dbReference type="GO" id="GO:0008270">
    <property type="term" value="F:zinc ion binding"/>
    <property type="evidence" value="ECO:0007669"/>
    <property type="project" value="InterPro"/>
</dbReference>
<dbReference type="SUPFAM" id="SSF50129">
    <property type="entry name" value="GroES-like"/>
    <property type="match status" value="1"/>
</dbReference>
<organism evidence="7 8">
    <name type="scientific">Mycolicibacterium rhodesiae (strain NBB3)</name>
    <name type="common">Mycobacterium rhodesiae</name>
    <dbReference type="NCBI Taxonomy" id="710685"/>
    <lineage>
        <taxon>Bacteria</taxon>
        <taxon>Bacillati</taxon>
        <taxon>Actinomycetota</taxon>
        <taxon>Actinomycetes</taxon>
        <taxon>Mycobacteriales</taxon>
        <taxon>Mycobacteriaceae</taxon>
        <taxon>Mycolicibacterium</taxon>
    </lineage>
</organism>
<dbReference type="PANTHER" id="PTHR43401">
    <property type="entry name" value="L-THREONINE 3-DEHYDROGENASE"/>
    <property type="match status" value="1"/>
</dbReference>
<evidence type="ECO:0000256" key="5">
    <source>
        <dbReference type="RuleBase" id="RU361277"/>
    </source>
</evidence>
<evidence type="ECO:0000313" key="7">
    <source>
        <dbReference type="EMBL" id="AEV72611.1"/>
    </source>
</evidence>
<dbReference type="eggNOG" id="COG1063">
    <property type="taxonomic scope" value="Bacteria"/>
</dbReference>
<evidence type="ECO:0000259" key="6">
    <source>
        <dbReference type="SMART" id="SM00829"/>
    </source>
</evidence>
<keyword evidence="8" id="KW-1185">Reference proteome</keyword>
<comment type="similarity">
    <text evidence="5">Belongs to the zinc-containing alcohol dehydrogenase family.</text>
</comment>
<dbReference type="InterPro" id="IPR002328">
    <property type="entry name" value="ADH_Zn_CS"/>
</dbReference>
<proteinExistence type="inferred from homology"/>
<dbReference type="GO" id="GO:0016491">
    <property type="term" value="F:oxidoreductase activity"/>
    <property type="evidence" value="ECO:0007669"/>
    <property type="project" value="UniProtKB-KW"/>
</dbReference>
<dbReference type="AlphaFoldDB" id="G8RPP8"/>
<dbReference type="SUPFAM" id="SSF51735">
    <property type="entry name" value="NAD(P)-binding Rossmann-fold domains"/>
    <property type="match status" value="1"/>
</dbReference>
<dbReference type="PANTHER" id="PTHR43401:SF2">
    <property type="entry name" value="L-THREONINE 3-DEHYDROGENASE"/>
    <property type="match status" value="1"/>
</dbReference>
<dbReference type="EMBL" id="CP003169">
    <property type="protein sequence ID" value="AEV72611.1"/>
    <property type="molecule type" value="Genomic_DNA"/>
</dbReference>
<dbReference type="STRING" id="710685.MycrhN_2008"/>
<evidence type="ECO:0000256" key="4">
    <source>
        <dbReference type="ARBA" id="ARBA00023002"/>
    </source>
</evidence>
<dbReference type="Gene3D" id="3.40.50.720">
    <property type="entry name" value="NAD(P)-binding Rossmann-like Domain"/>
    <property type="match status" value="1"/>
</dbReference>
<dbReference type="Pfam" id="PF00107">
    <property type="entry name" value="ADH_zinc_N"/>
    <property type="match status" value="1"/>
</dbReference>
<dbReference type="PROSITE" id="PS00059">
    <property type="entry name" value="ADH_ZINC"/>
    <property type="match status" value="1"/>
</dbReference>
<dbReference type="Gene3D" id="3.90.180.10">
    <property type="entry name" value="Medium-chain alcohol dehydrogenases, catalytic domain"/>
    <property type="match status" value="1"/>
</dbReference>
<evidence type="ECO:0000256" key="3">
    <source>
        <dbReference type="ARBA" id="ARBA00022833"/>
    </source>
</evidence>
<dbReference type="RefSeq" id="WP_014210424.1">
    <property type="nucleotide sequence ID" value="NC_016604.1"/>
</dbReference>
<dbReference type="InterPro" id="IPR020843">
    <property type="entry name" value="ER"/>
</dbReference>
<name>G8RPP8_MYCRN</name>
<accession>G8RPP8</accession>
<keyword evidence="4" id="KW-0560">Oxidoreductase</keyword>
<dbReference type="InterPro" id="IPR013149">
    <property type="entry name" value="ADH-like_C"/>
</dbReference>
<dbReference type="PATRIC" id="fig|710685.3.peg.2015"/>
<dbReference type="InterPro" id="IPR050129">
    <property type="entry name" value="Zn_alcohol_dh"/>
</dbReference>
<keyword evidence="2 5" id="KW-0479">Metal-binding</keyword>
<evidence type="ECO:0000313" key="8">
    <source>
        <dbReference type="Proteomes" id="UP000005442"/>
    </source>
</evidence>
<evidence type="ECO:0000256" key="2">
    <source>
        <dbReference type="ARBA" id="ARBA00022723"/>
    </source>
</evidence>
<dbReference type="OrthoDB" id="9797931at2"/>
<sequence length="325" mass="33318">MRAAVTTEDHSFEVVDLPDPTPGPDELVIRVAACGICGSDIKAQPFAPAGMVMGHEFGGEIVAVGAQAGAWQAGTNIAVLPVLSCGSCRYCRDGAVPLCAESTFIGMGPAGGFAEYASVPARHSFAVPDELPSHYAALVEPFAVGLHGVKSAEIAEGHDVLIVGAGGVGLTTLVWALQKGAARVTVADPSAERREAAAAMGAVDVVASADNAEAGGYDVVIECVGRPDLLQACQPALRPRGRIVISGACADPTPIEPITALLKELTVRYALAYTIDEFREVVDAFANGDIDPSPTIGQSFELGQIADAFAAVRSTAVPGRVSVTP</sequence>
<dbReference type="Proteomes" id="UP000005442">
    <property type="component" value="Chromosome"/>
</dbReference>
<evidence type="ECO:0000256" key="1">
    <source>
        <dbReference type="ARBA" id="ARBA00001947"/>
    </source>
</evidence>
<comment type="cofactor">
    <cofactor evidence="1 5">
        <name>Zn(2+)</name>
        <dbReference type="ChEBI" id="CHEBI:29105"/>
    </cofactor>
</comment>
<gene>
    <name evidence="7" type="ordered locus">MycrhN_2008</name>
</gene>
<dbReference type="InterPro" id="IPR036291">
    <property type="entry name" value="NAD(P)-bd_dom_sf"/>
</dbReference>
<dbReference type="SMART" id="SM00829">
    <property type="entry name" value="PKS_ER"/>
    <property type="match status" value="1"/>
</dbReference>
<dbReference type="HOGENOM" id="CLU_026673_11_0_11"/>
<dbReference type="KEGG" id="mrh:MycrhN_2008"/>
<dbReference type="InterPro" id="IPR011032">
    <property type="entry name" value="GroES-like_sf"/>
</dbReference>
<feature type="domain" description="Enoyl reductase (ER)" evidence="6">
    <location>
        <begin position="6"/>
        <end position="323"/>
    </location>
</feature>
<dbReference type="InterPro" id="IPR013154">
    <property type="entry name" value="ADH-like_N"/>
</dbReference>
<reference evidence="7 8" key="1">
    <citation type="submission" date="2011-12" db="EMBL/GenBank/DDBJ databases">
        <title>Complete sequence of Mycobacterium rhodesiae NBB3.</title>
        <authorList>
            <consortium name="US DOE Joint Genome Institute"/>
            <person name="Lucas S."/>
            <person name="Han J."/>
            <person name="Lapidus A."/>
            <person name="Cheng J.-F."/>
            <person name="Goodwin L."/>
            <person name="Pitluck S."/>
            <person name="Peters L."/>
            <person name="Mikhailova N."/>
            <person name="Gu W."/>
            <person name="Detter J.C."/>
            <person name="Han C."/>
            <person name="Tapia R."/>
            <person name="Land M."/>
            <person name="Hauser L."/>
            <person name="Kyrpides N."/>
            <person name="Ivanova N."/>
            <person name="Pagani I."/>
            <person name="Mattes T."/>
            <person name="Holmes A."/>
            <person name="Rutledge P."/>
            <person name="Paulsen I."/>
            <person name="Coleman N."/>
            <person name="Woyke T."/>
        </authorList>
    </citation>
    <scope>NUCLEOTIDE SEQUENCE [LARGE SCALE GENOMIC DNA]</scope>
    <source>
        <strain evidence="7 8">NBB3</strain>
    </source>
</reference>